<dbReference type="SMART" id="SM01100">
    <property type="entry name" value="CRAL_TRIO_N"/>
    <property type="match status" value="1"/>
</dbReference>
<dbReference type="InterPro" id="IPR001251">
    <property type="entry name" value="CRAL-TRIO_dom"/>
</dbReference>
<accession>N6TA43</accession>
<dbReference type="SUPFAM" id="SSF52087">
    <property type="entry name" value="CRAL/TRIO domain"/>
    <property type="match status" value="2"/>
</dbReference>
<proteinExistence type="predicted"/>
<sequence>MHDVLQPHHCDVYLMRWLKARNWSVEGAEKMLRQSLKWRAQWEVDAALSSWSPPEVVQRFYPYGISGVDKDGAPVCIVTFAGLDLLGLLHSASRQDLIRTTIQILERVVAIAAQSGIHGLCVICDMDDFSLRQYTWRPAAQYVIALLQMYEANYPEILKACFIINGRKLSTGAVASWPRPKRWEFCAAPRVFAIAFNVVKTVLNENTLAKIQIFKREPSKWQHAILANIAPDQLPRHYGGLLEDADGNPRFTTKINVGGKVPKAYYTKKLPVPEEGDRERASAVIKKGGQLVLDFPVTEEHCFLSPVGAAPLLEGEPVEKGVAPPRVAAGTKCDPSNHTRIGGAVGTCGGFGEKTQPRRGSASFRGGAGCKGRGPVAPPRVAAGTKWDFRTEGHDIRFGITLKDAQGETSAAVRFGRVASHQLDESGVLACQAPATYTVTFDNSYSLLRSKRLHYSVYLTEPLNKIEILPREQAGEAGDPRETA</sequence>
<dbReference type="SUPFAM" id="SSF101576">
    <property type="entry name" value="Supernatant protein factor (SPF), C-terminal domain"/>
    <property type="match status" value="1"/>
</dbReference>
<feature type="non-terminal residue" evidence="1">
    <location>
        <position position="1"/>
    </location>
</feature>
<dbReference type="PANTHER" id="PTHR23324">
    <property type="entry name" value="SEC14 RELATED PROTEIN"/>
    <property type="match status" value="1"/>
</dbReference>
<dbReference type="InterPro" id="IPR036865">
    <property type="entry name" value="CRAL-TRIO_dom_sf"/>
</dbReference>
<dbReference type="InterPro" id="IPR036273">
    <property type="entry name" value="CRAL/TRIO_N_dom_sf"/>
</dbReference>
<dbReference type="OrthoDB" id="1434354at2759"/>
<dbReference type="SUPFAM" id="SSF46938">
    <property type="entry name" value="CRAL/TRIO N-terminal domain"/>
    <property type="match status" value="1"/>
</dbReference>
<dbReference type="CDD" id="cd00170">
    <property type="entry name" value="SEC14"/>
    <property type="match status" value="1"/>
</dbReference>
<dbReference type="SMART" id="SM00516">
    <property type="entry name" value="SEC14"/>
    <property type="match status" value="1"/>
</dbReference>
<gene>
    <name evidence="1" type="ORF">YQE_06378</name>
</gene>
<dbReference type="InterPro" id="IPR011074">
    <property type="entry name" value="CRAL/TRIO_N_dom"/>
</dbReference>
<dbReference type="OMA" id="RWQQQLF"/>
<evidence type="ECO:0000313" key="1">
    <source>
        <dbReference type="EMBL" id="ENN77124.1"/>
    </source>
</evidence>
<dbReference type="Gene3D" id="3.40.525.10">
    <property type="entry name" value="CRAL-TRIO lipid binding domain"/>
    <property type="match status" value="1"/>
</dbReference>
<name>N6TA43_DENPD</name>
<dbReference type="PANTHER" id="PTHR23324:SF83">
    <property type="entry name" value="SEC14-LIKE PROTEIN 2"/>
    <property type="match status" value="1"/>
</dbReference>
<reference evidence="1" key="1">
    <citation type="journal article" date="2013" name="Genome Biol.">
        <title>Draft genome of the mountain pine beetle, Dendroctonus ponderosae Hopkins, a major forest pest.</title>
        <authorList>
            <person name="Keeling C.I."/>
            <person name="Yuen M.M."/>
            <person name="Liao N.Y."/>
            <person name="Docking T.R."/>
            <person name="Chan S.K."/>
            <person name="Taylor G.A."/>
            <person name="Palmquist D.L."/>
            <person name="Jackman S.D."/>
            <person name="Nguyen A."/>
            <person name="Li M."/>
            <person name="Henderson H."/>
            <person name="Janes J.K."/>
            <person name="Zhao Y."/>
            <person name="Pandoh P."/>
            <person name="Moore R."/>
            <person name="Sperling F.A."/>
            <person name="Huber D.P."/>
            <person name="Birol I."/>
            <person name="Jones S.J."/>
            <person name="Bohlmann J."/>
        </authorList>
    </citation>
    <scope>NUCLEOTIDE SEQUENCE</scope>
</reference>
<dbReference type="PROSITE" id="PS50866">
    <property type="entry name" value="GOLD"/>
    <property type="match status" value="1"/>
</dbReference>
<dbReference type="HOGENOM" id="CLU_014001_2_1_1"/>
<protein>
    <submittedName>
        <fullName evidence="1">Uncharacterized protein</fullName>
    </submittedName>
</protein>
<dbReference type="InterPro" id="IPR051064">
    <property type="entry name" value="SEC14/CRAL-TRIO_domain"/>
</dbReference>
<dbReference type="Pfam" id="PF00650">
    <property type="entry name" value="CRAL_TRIO"/>
    <property type="match status" value="2"/>
</dbReference>
<organism evidence="1">
    <name type="scientific">Dendroctonus ponderosae</name>
    <name type="common">Mountain pine beetle</name>
    <dbReference type="NCBI Taxonomy" id="77166"/>
    <lineage>
        <taxon>Eukaryota</taxon>
        <taxon>Metazoa</taxon>
        <taxon>Ecdysozoa</taxon>
        <taxon>Arthropoda</taxon>
        <taxon>Hexapoda</taxon>
        <taxon>Insecta</taxon>
        <taxon>Pterygota</taxon>
        <taxon>Neoptera</taxon>
        <taxon>Endopterygota</taxon>
        <taxon>Coleoptera</taxon>
        <taxon>Polyphaga</taxon>
        <taxon>Cucujiformia</taxon>
        <taxon>Curculionidae</taxon>
        <taxon>Scolytinae</taxon>
        <taxon>Dendroctonus</taxon>
    </lineage>
</organism>
<dbReference type="InterPro" id="IPR009038">
    <property type="entry name" value="GOLD_dom"/>
</dbReference>
<dbReference type="InterPro" id="IPR036598">
    <property type="entry name" value="GOLD_dom_sf"/>
</dbReference>
<dbReference type="EMBL" id="KB740953">
    <property type="protein sequence ID" value="ENN77124.1"/>
    <property type="molecule type" value="Genomic_DNA"/>
</dbReference>
<dbReference type="GO" id="GO:0005737">
    <property type="term" value="C:cytoplasm"/>
    <property type="evidence" value="ECO:0007669"/>
    <property type="project" value="TreeGrafter"/>
</dbReference>
<dbReference type="AlphaFoldDB" id="N6TA43"/>
<dbReference type="PROSITE" id="PS50191">
    <property type="entry name" value="CRAL_TRIO"/>
    <property type="match status" value="1"/>
</dbReference>
<dbReference type="Gene3D" id="2.60.120.680">
    <property type="entry name" value="GOLD domain"/>
    <property type="match status" value="1"/>
</dbReference>